<feature type="domain" description="Adenine deaminase C-terminal" evidence="8">
    <location>
        <begin position="419"/>
        <end position="582"/>
    </location>
</feature>
<keyword evidence="3 6" id="KW-0378">Hydrolase</keyword>
<dbReference type="AlphaFoldDB" id="A0AAQ1RX77"/>
<accession>A0AAQ1RX77</accession>
<keyword evidence="4 6" id="KW-0464">Manganese</keyword>
<dbReference type="EMBL" id="FQVY01000006">
    <property type="protein sequence ID" value="SHG64029.1"/>
    <property type="molecule type" value="Genomic_DNA"/>
</dbReference>
<dbReference type="InterPro" id="IPR026912">
    <property type="entry name" value="Adenine_deam_C"/>
</dbReference>
<proteinExistence type="inferred from homology"/>
<sequence>MCGPRRAACLQKGWYAVYPVDLILENARIYNSYFQRFFHGYLAVLEGRIFHVGLGEEGLEEFSAPARFDCGGRYLIPGLVDVHMHIESSMAAPLPFTDYLARCGVTTIVSEPHEIANVFGLEGIRAILDAAPDSAVEVLCGIPSSVPSTSAALETTGGEIGLEELKELLQDPRIACLGEVMNTRGVLSEPACKPNVFTRYLRDRAPALPLEGHCPRLKGVDLSRYLFTGIDSDHTEHDLEEVKHRYFKGMFFELQQKMMLPEVVAFIVQNRLYGQTAFVTDDTMADALVDRGHLNALAREAVRQGMPLEQAVYCASYTGARRMRLYDRGALAPGRLADMVLLSERAEDFLPQRTYKAGRLVWDAAAPAPTRSRAGMFPPHFYRSVQLSPIGEEAFRVPAPQGAQRVTVRAMGVSRLRTQTTEEHLSLPVRGGLVDWQGSGAALVCVFERHGRGGGVGRGFACGDLLQRGAVATTYAHDHHNLMAVGHSAADMALAAERVRQLGGGMAVAEGGEILAEIPLPVAGLMSEEPMEVIGSQLREVQLALRRLGYRHYEPVMSLCTLSLPVSPALKITDKGLVDVAKGAVVPLFCEG</sequence>
<evidence type="ECO:0000256" key="5">
    <source>
        <dbReference type="ARBA" id="ARBA00047720"/>
    </source>
</evidence>
<feature type="domain" description="Amidohydrolase-related" evidence="7">
    <location>
        <begin position="74"/>
        <end position="157"/>
    </location>
</feature>
<evidence type="ECO:0000313" key="9">
    <source>
        <dbReference type="EMBL" id="SHG64029.1"/>
    </source>
</evidence>
<dbReference type="HAMAP" id="MF_01518">
    <property type="entry name" value="Adenine_deamin"/>
    <property type="match status" value="1"/>
</dbReference>
<dbReference type="InterPro" id="IPR032466">
    <property type="entry name" value="Metal_Hydrolase"/>
</dbReference>
<organism evidence="9 10">
    <name type="scientific">Bittarella massiliensis</name>
    <name type="common">ex Durand et al. 2017</name>
    <dbReference type="NCBI Taxonomy" id="1720313"/>
    <lineage>
        <taxon>Bacteria</taxon>
        <taxon>Bacillati</taxon>
        <taxon>Bacillota</taxon>
        <taxon>Clostridia</taxon>
        <taxon>Eubacteriales</taxon>
        <taxon>Oscillospiraceae</taxon>
        <taxon>Bittarella (ex Durand et al. 2017)</taxon>
    </lineage>
</organism>
<dbReference type="SUPFAM" id="SSF51556">
    <property type="entry name" value="Metallo-dependent hydrolases"/>
    <property type="match status" value="1"/>
</dbReference>
<evidence type="ECO:0000259" key="7">
    <source>
        <dbReference type="Pfam" id="PF01979"/>
    </source>
</evidence>
<evidence type="ECO:0000256" key="4">
    <source>
        <dbReference type="ARBA" id="ARBA00023211"/>
    </source>
</evidence>
<evidence type="ECO:0000256" key="3">
    <source>
        <dbReference type="ARBA" id="ARBA00022801"/>
    </source>
</evidence>
<protein>
    <recommendedName>
        <fullName evidence="2 6">Adenine deaminase</fullName>
        <shortName evidence="6">Adenase</shortName>
        <shortName evidence="6">Adenine aminase</shortName>
        <ecNumber evidence="2 6">3.5.4.2</ecNumber>
    </recommendedName>
</protein>
<dbReference type="InterPro" id="IPR011059">
    <property type="entry name" value="Metal-dep_hydrolase_composite"/>
</dbReference>
<evidence type="ECO:0000313" key="10">
    <source>
        <dbReference type="Proteomes" id="UP000184089"/>
    </source>
</evidence>
<feature type="domain" description="Amidohydrolase-related" evidence="7">
    <location>
        <begin position="292"/>
        <end position="361"/>
    </location>
</feature>
<dbReference type="Pfam" id="PF13382">
    <property type="entry name" value="Adenine_deam_C"/>
    <property type="match status" value="1"/>
</dbReference>
<dbReference type="PANTHER" id="PTHR11113:SF2">
    <property type="entry name" value="ADENINE DEAMINASE"/>
    <property type="match status" value="1"/>
</dbReference>
<dbReference type="Pfam" id="PF01979">
    <property type="entry name" value="Amidohydro_1"/>
    <property type="match status" value="2"/>
</dbReference>
<dbReference type="PANTHER" id="PTHR11113">
    <property type="entry name" value="N-ACETYLGLUCOSAMINE-6-PHOSPHATE DEACETYLASE"/>
    <property type="match status" value="1"/>
</dbReference>
<evidence type="ECO:0000256" key="6">
    <source>
        <dbReference type="HAMAP-Rule" id="MF_01518"/>
    </source>
</evidence>
<gene>
    <name evidence="6" type="primary">ade</name>
    <name evidence="9" type="ORF">SAMN05444424_2895</name>
</gene>
<comment type="cofactor">
    <cofactor evidence="6">
        <name>Mn(2+)</name>
        <dbReference type="ChEBI" id="CHEBI:29035"/>
    </cofactor>
</comment>
<reference evidence="10" key="1">
    <citation type="submission" date="2016-11" db="EMBL/GenBank/DDBJ databases">
        <authorList>
            <person name="Jaros S."/>
            <person name="Januszkiewicz K."/>
            <person name="Wedrychowicz H."/>
        </authorList>
    </citation>
    <scope>NUCLEOTIDE SEQUENCE [LARGE SCALE GENOMIC DNA]</scope>
    <source>
        <strain evidence="10">DSM 4029</strain>
    </source>
</reference>
<evidence type="ECO:0000256" key="2">
    <source>
        <dbReference type="ARBA" id="ARBA00012782"/>
    </source>
</evidence>
<dbReference type="GO" id="GO:0000034">
    <property type="term" value="F:adenine deaminase activity"/>
    <property type="evidence" value="ECO:0007669"/>
    <property type="project" value="UniProtKB-UniRule"/>
</dbReference>
<comment type="catalytic activity">
    <reaction evidence="5 6">
        <text>adenine + H2O + H(+) = hypoxanthine + NH4(+)</text>
        <dbReference type="Rhea" id="RHEA:23688"/>
        <dbReference type="ChEBI" id="CHEBI:15377"/>
        <dbReference type="ChEBI" id="CHEBI:15378"/>
        <dbReference type="ChEBI" id="CHEBI:16708"/>
        <dbReference type="ChEBI" id="CHEBI:17368"/>
        <dbReference type="ChEBI" id="CHEBI:28938"/>
        <dbReference type="EC" id="3.5.4.2"/>
    </reaction>
</comment>
<dbReference type="Proteomes" id="UP000184089">
    <property type="component" value="Unassembled WGS sequence"/>
</dbReference>
<evidence type="ECO:0000256" key="1">
    <source>
        <dbReference type="ARBA" id="ARBA00006773"/>
    </source>
</evidence>
<dbReference type="InterPro" id="IPR006680">
    <property type="entry name" value="Amidohydro-rel"/>
</dbReference>
<dbReference type="Gene3D" id="3.20.20.140">
    <property type="entry name" value="Metal-dependent hydrolases"/>
    <property type="match status" value="1"/>
</dbReference>
<dbReference type="EC" id="3.5.4.2" evidence="2 6"/>
<dbReference type="GO" id="GO:0006146">
    <property type="term" value="P:adenine catabolic process"/>
    <property type="evidence" value="ECO:0007669"/>
    <property type="project" value="InterPro"/>
</dbReference>
<evidence type="ECO:0000259" key="8">
    <source>
        <dbReference type="Pfam" id="PF13382"/>
    </source>
</evidence>
<dbReference type="InterPro" id="IPR006679">
    <property type="entry name" value="Adenine_deam"/>
</dbReference>
<name>A0AAQ1RX77_9FIRM</name>
<comment type="caution">
    <text evidence="9">The sequence shown here is derived from an EMBL/GenBank/DDBJ whole genome shotgun (WGS) entry which is preliminary data.</text>
</comment>
<dbReference type="SUPFAM" id="SSF51338">
    <property type="entry name" value="Composite domain of metallo-dependent hydrolases"/>
    <property type="match status" value="1"/>
</dbReference>
<comment type="similarity">
    <text evidence="1 6">Belongs to the metallo-dependent hydrolases superfamily. Adenine deaminase family.</text>
</comment>
<dbReference type="Gene3D" id="2.30.40.10">
    <property type="entry name" value="Urease, subunit C, domain 1"/>
    <property type="match status" value="1"/>
</dbReference>